<dbReference type="HOGENOM" id="CLU_2593645_0_0_1"/>
<sequence>MATYEMMLTMIQLPLRAHFSFCQLFPPHSLLSAANTAYACMLLLLLLLLLSHYLLLPFDLLTLSLSLSLSLSLHMPYALR</sequence>
<name>J3MTD5_ORYBR</name>
<dbReference type="EnsemblPlants" id="OB08G23650.1">
    <property type="protein sequence ID" value="OB08G23650.1"/>
    <property type="gene ID" value="OB08G23650"/>
</dbReference>
<evidence type="ECO:0000313" key="2">
    <source>
        <dbReference type="EnsemblPlants" id="OB08G23650.1"/>
    </source>
</evidence>
<evidence type="ECO:0000256" key="1">
    <source>
        <dbReference type="SAM" id="Phobius"/>
    </source>
</evidence>
<protein>
    <submittedName>
        <fullName evidence="2">Uncharacterized protein</fullName>
    </submittedName>
</protein>
<dbReference type="Gramene" id="OB08G23650.1">
    <property type="protein sequence ID" value="OB08G23650.1"/>
    <property type="gene ID" value="OB08G23650"/>
</dbReference>
<dbReference type="Proteomes" id="UP000006038">
    <property type="component" value="Chromosome 8"/>
</dbReference>
<organism evidence="2">
    <name type="scientific">Oryza brachyantha</name>
    <name type="common">malo sina</name>
    <dbReference type="NCBI Taxonomy" id="4533"/>
    <lineage>
        <taxon>Eukaryota</taxon>
        <taxon>Viridiplantae</taxon>
        <taxon>Streptophyta</taxon>
        <taxon>Embryophyta</taxon>
        <taxon>Tracheophyta</taxon>
        <taxon>Spermatophyta</taxon>
        <taxon>Magnoliopsida</taxon>
        <taxon>Liliopsida</taxon>
        <taxon>Poales</taxon>
        <taxon>Poaceae</taxon>
        <taxon>BOP clade</taxon>
        <taxon>Oryzoideae</taxon>
        <taxon>Oryzeae</taxon>
        <taxon>Oryzinae</taxon>
        <taxon>Oryza</taxon>
    </lineage>
</organism>
<keyword evidence="1" id="KW-1133">Transmembrane helix</keyword>
<accession>J3MTD5</accession>
<feature type="transmembrane region" description="Helical" evidence="1">
    <location>
        <begin position="36"/>
        <end position="54"/>
    </location>
</feature>
<keyword evidence="1" id="KW-0812">Transmembrane</keyword>
<keyword evidence="1" id="KW-0472">Membrane</keyword>
<proteinExistence type="predicted"/>
<dbReference type="AlphaFoldDB" id="J3MTD5"/>
<evidence type="ECO:0000313" key="3">
    <source>
        <dbReference type="Proteomes" id="UP000006038"/>
    </source>
</evidence>
<reference evidence="2" key="1">
    <citation type="journal article" date="2013" name="Nat. Commun.">
        <title>Whole-genome sequencing of Oryza brachyantha reveals mechanisms underlying Oryza genome evolution.</title>
        <authorList>
            <person name="Chen J."/>
            <person name="Huang Q."/>
            <person name="Gao D."/>
            <person name="Wang J."/>
            <person name="Lang Y."/>
            <person name="Liu T."/>
            <person name="Li B."/>
            <person name="Bai Z."/>
            <person name="Luis Goicoechea J."/>
            <person name="Liang C."/>
            <person name="Chen C."/>
            <person name="Zhang W."/>
            <person name="Sun S."/>
            <person name="Liao Y."/>
            <person name="Zhang X."/>
            <person name="Yang L."/>
            <person name="Song C."/>
            <person name="Wang M."/>
            <person name="Shi J."/>
            <person name="Liu G."/>
            <person name="Liu J."/>
            <person name="Zhou H."/>
            <person name="Zhou W."/>
            <person name="Yu Q."/>
            <person name="An N."/>
            <person name="Chen Y."/>
            <person name="Cai Q."/>
            <person name="Wang B."/>
            <person name="Liu B."/>
            <person name="Min J."/>
            <person name="Huang Y."/>
            <person name="Wu H."/>
            <person name="Li Z."/>
            <person name="Zhang Y."/>
            <person name="Yin Y."/>
            <person name="Song W."/>
            <person name="Jiang J."/>
            <person name="Jackson S.A."/>
            <person name="Wing R.A."/>
            <person name="Wang J."/>
            <person name="Chen M."/>
        </authorList>
    </citation>
    <scope>NUCLEOTIDE SEQUENCE [LARGE SCALE GENOMIC DNA]</scope>
    <source>
        <strain evidence="2">cv. IRGC 101232</strain>
    </source>
</reference>
<keyword evidence="3" id="KW-1185">Reference proteome</keyword>
<reference evidence="2" key="2">
    <citation type="submission" date="2013-04" db="UniProtKB">
        <authorList>
            <consortium name="EnsemblPlants"/>
        </authorList>
    </citation>
    <scope>IDENTIFICATION</scope>
</reference>